<sequence>MYTILLYSIHRYHLTFNVHFKITNLKFDFREAKSNLKYDDSVIISNSKIIFRNNCTSRYFDMKRFFDYLINQPHVHVESLIKNLLKCIKILLVINQRIELLCGSIMKIMGISQAVCAALNCGYPFSHVARFEVLDQFESTQQNRSHPGQIKAQLIIIIDKRRLHAWRQISLRKIDEQFLMCDSHCLDVISTSLQRVKWTRDRCESFCHYYLKVV</sequence>
<dbReference type="AlphaFoldDB" id="A0A0V1N9L0"/>
<proteinExistence type="predicted"/>
<gene>
    <name evidence="1" type="ORF">T10_9611</name>
</gene>
<protein>
    <submittedName>
        <fullName evidence="1">Uncharacterized protein</fullName>
    </submittedName>
</protein>
<dbReference type="Proteomes" id="UP000054843">
    <property type="component" value="Unassembled WGS sequence"/>
</dbReference>
<evidence type="ECO:0000313" key="2">
    <source>
        <dbReference type="Proteomes" id="UP000054843"/>
    </source>
</evidence>
<evidence type="ECO:0000313" key="1">
    <source>
        <dbReference type="EMBL" id="KRZ80666.1"/>
    </source>
</evidence>
<dbReference type="EMBL" id="JYDO01000001">
    <property type="protein sequence ID" value="KRZ80666.1"/>
    <property type="molecule type" value="Genomic_DNA"/>
</dbReference>
<organism evidence="1 2">
    <name type="scientific">Trichinella papuae</name>
    <dbReference type="NCBI Taxonomy" id="268474"/>
    <lineage>
        <taxon>Eukaryota</taxon>
        <taxon>Metazoa</taxon>
        <taxon>Ecdysozoa</taxon>
        <taxon>Nematoda</taxon>
        <taxon>Enoplea</taxon>
        <taxon>Dorylaimia</taxon>
        <taxon>Trichinellida</taxon>
        <taxon>Trichinellidae</taxon>
        <taxon>Trichinella</taxon>
    </lineage>
</organism>
<keyword evidence="2" id="KW-1185">Reference proteome</keyword>
<accession>A0A0V1N9L0</accession>
<reference evidence="1 2" key="1">
    <citation type="submission" date="2015-01" db="EMBL/GenBank/DDBJ databases">
        <title>Evolution of Trichinella species and genotypes.</title>
        <authorList>
            <person name="Korhonen P.K."/>
            <person name="Edoardo P."/>
            <person name="Giuseppe L.R."/>
            <person name="Gasser R.B."/>
        </authorList>
    </citation>
    <scope>NUCLEOTIDE SEQUENCE [LARGE SCALE GENOMIC DNA]</scope>
    <source>
        <strain evidence="1">ISS1980</strain>
    </source>
</reference>
<comment type="caution">
    <text evidence="1">The sequence shown here is derived from an EMBL/GenBank/DDBJ whole genome shotgun (WGS) entry which is preliminary data.</text>
</comment>
<name>A0A0V1N9L0_9BILA</name>